<keyword evidence="1" id="KW-0040">ANK repeat</keyword>
<dbReference type="PANTHER" id="PTHR38788:SF3">
    <property type="entry name" value="CLR5 DOMAIN-CONTAINING PROTEIN"/>
    <property type="match status" value="1"/>
</dbReference>
<dbReference type="PROSITE" id="PS50297">
    <property type="entry name" value="ANK_REP_REGION"/>
    <property type="match status" value="1"/>
</dbReference>
<dbReference type="SUPFAM" id="SSF48403">
    <property type="entry name" value="Ankyrin repeat"/>
    <property type="match status" value="1"/>
</dbReference>
<evidence type="ECO:0000256" key="1">
    <source>
        <dbReference type="PROSITE-ProRule" id="PRU00023"/>
    </source>
</evidence>
<dbReference type="OrthoDB" id="4115389at2759"/>
<feature type="region of interest" description="Disordered" evidence="2">
    <location>
        <begin position="157"/>
        <end position="176"/>
    </location>
</feature>
<organism evidence="4 5">
    <name type="scientific">Plectosphaerella plurivora</name>
    <dbReference type="NCBI Taxonomy" id="936078"/>
    <lineage>
        <taxon>Eukaryota</taxon>
        <taxon>Fungi</taxon>
        <taxon>Dikarya</taxon>
        <taxon>Ascomycota</taxon>
        <taxon>Pezizomycotina</taxon>
        <taxon>Sordariomycetes</taxon>
        <taxon>Hypocreomycetidae</taxon>
        <taxon>Glomerellales</taxon>
        <taxon>Plectosphaerellaceae</taxon>
        <taxon>Plectosphaerella</taxon>
    </lineage>
</organism>
<evidence type="ECO:0000256" key="2">
    <source>
        <dbReference type="SAM" id="MobiDB-lite"/>
    </source>
</evidence>
<dbReference type="EMBL" id="JAGSXJ010000042">
    <property type="protein sequence ID" value="KAH6663618.1"/>
    <property type="molecule type" value="Genomic_DNA"/>
</dbReference>
<sequence>MGRNWEGQKAELTRLYIDEGKKLDDVMDDMERNFNFRASKRAYRFHFDRWGLQKYNCKKRNERKLQRQQQQQHEQQHLPPSPPDTTPSPYSAPMPSMHIKEEGGDGFDLDLSPNGEDYQDAFTARSLPASTGLAFSSTNLPYPGNLALSPMQTLMPSPGRTQHRPPPTPDPDMAGTGAGTHDHLAFGHTLDPFGTNGNLFGMSLETILLEAIRQHNAPQVRETLAQGCRLDISDAHGLFPIHTAARYGDPVIVRMVLQAGGDANHRDRLGQSPLYHAASLPVLDALLESNPPPNLSRKDSSGDTLLHHRVRDSRWCTDTARREMVYRILDHRSAAFGAADVNMPDAGNVTPFHMVLAQAEINLAALIVPLGRMLASNADAAAPIYDRRFQTHRLPLEILVGGLQGYIQARGNAHHALDERQWSSLDVLLCGFLDRSGGKRYPAQVLRVLLSQMLFNMSVCRLWPFVQRLVGQGMVDTSAVDEDGHTALHDVLLHGRAFVQVGGNPTGEERVTFLLRSLVGGMGPEGLRSAWQIYSTSWRCHRRFDEMMRLFADRSGAASRLPLRSWE</sequence>
<evidence type="ECO:0000313" key="5">
    <source>
        <dbReference type="Proteomes" id="UP000770015"/>
    </source>
</evidence>
<dbReference type="SMART" id="SM00248">
    <property type="entry name" value="ANK"/>
    <property type="match status" value="2"/>
</dbReference>
<feature type="repeat" description="ANK" evidence="1">
    <location>
        <begin position="236"/>
        <end position="268"/>
    </location>
</feature>
<keyword evidence="5" id="KW-1185">Reference proteome</keyword>
<dbReference type="Gene3D" id="1.25.40.20">
    <property type="entry name" value="Ankyrin repeat-containing domain"/>
    <property type="match status" value="1"/>
</dbReference>
<feature type="domain" description="Clr5" evidence="3">
    <location>
        <begin position="3"/>
        <end position="54"/>
    </location>
</feature>
<gene>
    <name evidence="4" type="ORF">F5X68DRAFT_279743</name>
</gene>
<proteinExistence type="predicted"/>
<dbReference type="PROSITE" id="PS50088">
    <property type="entry name" value="ANK_REPEAT"/>
    <property type="match status" value="1"/>
</dbReference>
<name>A0A9P9A5C1_9PEZI</name>
<feature type="region of interest" description="Disordered" evidence="2">
    <location>
        <begin position="60"/>
        <end position="111"/>
    </location>
</feature>
<dbReference type="Proteomes" id="UP000770015">
    <property type="component" value="Unassembled WGS sequence"/>
</dbReference>
<dbReference type="Pfam" id="PF14420">
    <property type="entry name" value="Clr5"/>
    <property type="match status" value="1"/>
</dbReference>
<accession>A0A9P9A5C1</accession>
<comment type="caution">
    <text evidence="4">The sequence shown here is derived from an EMBL/GenBank/DDBJ whole genome shotgun (WGS) entry which is preliminary data.</text>
</comment>
<dbReference type="AlphaFoldDB" id="A0A9P9A5C1"/>
<protein>
    <submittedName>
        <fullName evidence="4">Ankyrin repeat-containing domain protein</fullName>
    </submittedName>
</protein>
<dbReference type="PANTHER" id="PTHR38788">
    <property type="entry name" value="CLR5 DOMAIN-CONTAINING PROTEIN"/>
    <property type="match status" value="1"/>
</dbReference>
<reference evidence="4" key="1">
    <citation type="journal article" date="2021" name="Nat. Commun.">
        <title>Genetic determinants of endophytism in the Arabidopsis root mycobiome.</title>
        <authorList>
            <person name="Mesny F."/>
            <person name="Miyauchi S."/>
            <person name="Thiergart T."/>
            <person name="Pickel B."/>
            <person name="Atanasova L."/>
            <person name="Karlsson M."/>
            <person name="Huettel B."/>
            <person name="Barry K.W."/>
            <person name="Haridas S."/>
            <person name="Chen C."/>
            <person name="Bauer D."/>
            <person name="Andreopoulos W."/>
            <person name="Pangilinan J."/>
            <person name="LaButti K."/>
            <person name="Riley R."/>
            <person name="Lipzen A."/>
            <person name="Clum A."/>
            <person name="Drula E."/>
            <person name="Henrissat B."/>
            <person name="Kohler A."/>
            <person name="Grigoriev I.V."/>
            <person name="Martin F.M."/>
            <person name="Hacquard S."/>
        </authorList>
    </citation>
    <scope>NUCLEOTIDE SEQUENCE</scope>
    <source>
        <strain evidence="4">MPI-SDFR-AT-0117</strain>
    </source>
</reference>
<dbReference type="InterPro" id="IPR025676">
    <property type="entry name" value="Clr5_dom"/>
</dbReference>
<dbReference type="InterPro" id="IPR002110">
    <property type="entry name" value="Ankyrin_rpt"/>
</dbReference>
<dbReference type="Pfam" id="PF12796">
    <property type="entry name" value="Ank_2"/>
    <property type="match status" value="1"/>
</dbReference>
<feature type="compositionally biased region" description="Pro residues" evidence="2">
    <location>
        <begin position="79"/>
        <end position="92"/>
    </location>
</feature>
<dbReference type="InterPro" id="IPR036770">
    <property type="entry name" value="Ankyrin_rpt-contain_sf"/>
</dbReference>
<evidence type="ECO:0000259" key="3">
    <source>
        <dbReference type="Pfam" id="PF14420"/>
    </source>
</evidence>
<evidence type="ECO:0000313" key="4">
    <source>
        <dbReference type="EMBL" id="KAH6663618.1"/>
    </source>
</evidence>